<evidence type="ECO:0000256" key="1">
    <source>
        <dbReference type="ARBA" id="ARBA00022679"/>
    </source>
</evidence>
<dbReference type="InterPro" id="IPR000719">
    <property type="entry name" value="Prot_kinase_dom"/>
</dbReference>
<keyword evidence="2 5" id="KW-0547">Nucleotide-binding</keyword>
<dbReference type="PROSITE" id="PS00108">
    <property type="entry name" value="PROTEIN_KINASE_ST"/>
    <property type="match status" value="1"/>
</dbReference>
<feature type="compositionally biased region" description="Basic and acidic residues" evidence="6">
    <location>
        <begin position="354"/>
        <end position="365"/>
    </location>
</feature>
<proteinExistence type="predicted"/>
<dbReference type="Pfam" id="PF00069">
    <property type="entry name" value="Pkinase"/>
    <property type="match status" value="1"/>
</dbReference>
<evidence type="ECO:0000259" key="7">
    <source>
        <dbReference type="PROSITE" id="PS50011"/>
    </source>
</evidence>
<dbReference type="SUPFAM" id="SSF56112">
    <property type="entry name" value="Protein kinase-like (PK-like)"/>
    <property type="match status" value="1"/>
</dbReference>
<dbReference type="PANTHER" id="PTHR43289:SF6">
    <property type="entry name" value="SERINE_THREONINE-PROTEIN KINASE NEKL-3"/>
    <property type="match status" value="1"/>
</dbReference>
<evidence type="ECO:0000256" key="3">
    <source>
        <dbReference type="ARBA" id="ARBA00022777"/>
    </source>
</evidence>
<dbReference type="PROSITE" id="PS00107">
    <property type="entry name" value="PROTEIN_KINASE_ATP"/>
    <property type="match status" value="1"/>
</dbReference>
<dbReference type="PROSITE" id="PS50011">
    <property type="entry name" value="PROTEIN_KINASE_DOM"/>
    <property type="match status" value="1"/>
</dbReference>
<organism evidence="8 9">
    <name type="scientific">Saltatorellus ferox</name>
    <dbReference type="NCBI Taxonomy" id="2528018"/>
    <lineage>
        <taxon>Bacteria</taxon>
        <taxon>Pseudomonadati</taxon>
        <taxon>Planctomycetota</taxon>
        <taxon>Planctomycetia</taxon>
        <taxon>Planctomycetia incertae sedis</taxon>
        <taxon>Saltatorellus</taxon>
    </lineage>
</organism>
<dbReference type="InterPro" id="IPR017441">
    <property type="entry name" value="Protein_kinase_ATP_BS"/>
</dbReference>
<keyword evidence="3 8" id="KW-0418">Kinase</keyword>
<evidence type="ECO:0000256" key="2">
    <source>
        <dbReference type="ARBA" id="ARBA00022741"/>
    </source>
</evidence>
<evidence type="ECO:0000256" key="6">
    <source>
        <dbReference type="SAM" id="MobiDB-lite"/>
    </source>
</evidence>
<dbReference type="AlphaFoldDB" id="A0A518EQT8"/>
<dbReference type="OrthoDB" id="6111975at2"/>
<dbReference type="RefSeq" id="WP_145196646.1">
    <property type="nucleotide sequence ID" value="NZ_CP036434.1"/>
</dbReference>
<evidence type="ECO:0000313" key="9">
    <source>
        <dbReference type="Proteomes" id="UP000320390"/>
    </source>
</evidence>
<accession>A0A518EQT8</accession>
<dbReference type="EC" id="2.7.11.1" evidence="8"/>
<dbReference type="CDD" id="cd14014">
    <property type="entry name" value="STKc_PknB_like"/>
    <property type="match status" value="1"/>
</dbReference>
<dbReference type="InterPro" id="IPR008271">
    <property type="entry name" value="Ser/Thr_kinase_AS"/>
</dbReference>
<protein>
    <submittedName>
        <fullName evidence="8">Serine/threonine-protein kinase PknB</fullName>
        <ecNumber evidence="8">2.7.11.1</ecNumber>
    </submittedName>
</protein>
<dbReference type="GO" id="GO:0004674">
    <property type="term" value="F:protein serine/threonine kinase activity"/>
    <property type="evidence" value="ECO:0007669"/>
    <property type="project" value="UniProtKB-EC"/>
</dbReference>
<feature type="binding site" evidence="5">
    <location>
        <position position="98"/>
    </location>
    <ligand>
        <name>ATP</name>
        <dbReference type="ChEBI" id="CHEBI:30616"/>
    </ligand>
</feature>
<dbReference type="InterPro" id="IPR011009">
    <property type="entry name" value="Kinase-like_dom_sf"/>
</dbReference>
<evidence type="ECO:0000313" key="8">
    <source>
        <dbReference type="EMBL" id="QDV06451.1"/>
    </source>
</evidence>
<gene>
    <name evidence="8" type="primary">pknB_13</name>
    <name evidence="8" type="ORF">Poly30_19610</name>
</gene>
<dbReference type="PANTHER" id="PTHR43289">
    <property type="entry name" value="MITOGEN-ACTIVATED PROTEIN KINASE KINASE KINASE 20-RELATED"/>
    <property type="match status" value="1"/>
</dbReference>
<dbReference type="EMBL" id="CP036434">
    <property type="protein sequence ID" value="QDV06451.1"/>
    <property type="molecule type" value="Genomic_DNA"/>
</dbReference>
<keyword evidence="9" id="KW-1185">Reference proteome</keyword>
<dbReference type="SMART" id="SM00220">
    <property type="entry name" value="S_TKc"/>
    <property type="match status" value="1"/>
</dbReference>
<feature type="region of interest" description="Disordered" evidence="6">
    <location>
        <begin position="332"/>
        <end position="383"/>
    </location>
</feature>
<dbReference type="GO" id="GO:0005524">
    <property type="term" value="F:ATP binding"/>
    <property type="evidence" value="ECO:0007669"/>
    <property type="project" value="UniProtKB-UniRule"/>
</dbReference>
<name>A0A518EQT8_9BACT</name>
<evidence type="ECO:0000256" key="4">
    <source>
        <dbReference type="ARBA" id="ARBA00022840"/>
    </source>
</evidence>
<reference evidence="8 9" key="1">
    <citation type="submission" date="2019-02" db="EMBL/GenBank/DDBJ databases">
        <title>Deep-cultivation of Planctomycetes and their phenomic and genomic characterization uncovers novel biology.</title>
        <authorList>
            <person name="Wiegand S."/>
            <person name="Jogler M."/>
            <person name="Boedeker C."/>
            <person name="Pinto D."/>
            <person name="Vollmers J."/>
            <person name="Rivas-Marin E."/>
            <person name="Kohn T."/>
            <person name="Peeters S.H."/>
            <person name="Heuer A."/>
            <person name="Rast P."/>
            <person name="Oberbeckmann S."/>
            <person name="Bunk B."/>
            <person name="Jeske O."/>
            <person name="Meyerdierks A."/>
            <person name="Storesund J.E."/>
            <person name="Kallscheuer N."/>
            <person name="Luecker S."/>
            <person name="Lage O.M."/>
            <person name="Pohl T."/>
            <person name="Merkel B.J."/>
            <person name="Hornburger P."/>
            <person name="Mueller R.-W."/>
            <person name="Bruemmer F."/>
            <person name="Labrenz M."/>
            <person name="Spormann A.M."/>
            <person name="Op den Camp H."/>
            <person name="Overmann J."/>
            <person name="Amann R."/>
            <person name="Jetten M.S.M."/>
            <person name="Mascher T."/>
            <person name="Medema M.H."/>
            <person name="Devos D.P."/>
            <person name="Kaster A.-K."/>
            <person name="Ovreas L."/>
            <person name="Rohde M."/>
            <person name="Galperin M.Y."/>
            <person name="Jogler C."/>
        </authorList>
    </citation>
    <scope>NUCLEOTIDE SEQUENCE [LARGE SCALE GENOMIC DNA]</scope>
    <source>
        <strain evidence="8 9">Poly30</strain>
    </source>
</reference>
<keyword evidence="1 8" id="KW-0808">Transferase</keyword>
<evidence type="ECO:0000256" key="5">
    <source>
        <dbReference type="PROSITE-ProRule" id="PRU10141"/>
    </source>
</evidence>
<sequence length="383" mass="42011">MSAQEDVRFLAKLVHRSHLSREEAEPLLPRLKEGAELDDLLEALPGWDAERVDKMRRTEAGERPEIPGHEILGTLGVGGTAEVFRARAKKTGQSLALKILSASYARNPVEVKAFIDEAKLLERLDHPGLVKGYGPARADGTYLSRMEVVEGKTLLEYLDEGHLFDEDAALRIVLEVAEVLSYMASEGLVHRDIKPGNIMLSDSGRVKLIDLGFCAAGGEMDQEGSARGTVQYLSPEQAEGGAVADLRSDIYALGVTLYQLTIGSLPFEGDCDQDVLRKHVMERLSSPELKGRGHSPHLHYFIEKMMSKDAELRYQSWDELLKDVREQVEGRASLDFKSAASRGRGRGRGIGRGSESRGGESRGGESRGTGRSTGRSSGRGRRD</sequence>
<feature type="domain" description="Protein kinase" evidence="7">
    <location>
        <begin position="69"/>
        <end position="328"/>
    </location>
</feature>
<dbReference type="Proteomes" id="UP000320390">
    <property type="component" value="Chromosome"/>
</dbReference>
<dbReference type="Gene3D" id="1.10.510.10">
    <property type="entry name" value="Transferase(Phosphotransferase) domain 1"/>
    <property type="match status" value="1"/>
</dbReference>
<keyword evidence="4 5" id="KW-0067">ATP-binding</keyword>